<name>B9DPP3_STACT</name>
<dbReference type="HAMAP" id="MF_01197">
    <property type="entry name" value="SepF"/>
    <property type="match status" value="1"/>
</dbReference>
<reference evidence="7 8" key="1">
    <citation type="journal article" date="2009" name="Appl. Environ. Microbiol.">
        <title>Genome analysis of the meat starter culture bacterium Staphylococcus carnosus TM300.</title>
        <authorList>
            <person name="Rosenstein R."/>
            <person name="Nerz C."/>
            <person name="Biswas L."/>
            <person name="Resch A."/>
            <person name="Raddatz G."/>
            <person name="Schuster S.C."/>
            <person name="Goetz F."/>
        </authorList>
    </citation>
    <scope>NUCLEOTIDE SEQUENCE [LARGE SCALE GENOMIC DNA]</scope>
    <source>
        <strain evidence="7 8">TM300</strain>
    </source>
</reference>
<keyword evidence="2 5" id="KW-0717">Septation</keyword>
<dbReference type="GeneID" id="93795738"/>
<dbReference type="eggNOG" id="COG1799">
    <property type="taxonomic scope" value="Bacteria"/>
</dbReference>
<comment type="subcellular location">
    <subcellularLocation>
        <location evidence="5">Cytoplasm</location>
    </subcellularLocation>
    <text evidence="5">Localizes to the division site, in a FtsZ-dependent manner.</text>
</comment>
<keyword evidence="5" id="KW-0963">Cytoplasm</keyword>
<comment type="function">
    <text evidence="4 5">Cell division protein that is part of the divisome complex and is recruited early to the Z-ring. Probably stimulates Z-ring formation, perhaps through the cross-linking of FtsZ protofilaments. Its function overlaps with FtsA.</text>
</comment>
<proteinExistence type="inferred from homology"/>
<keyword evidence="8" id="KW-1185">Reference proteome</keyword>
<dbReference type="RefSeq" id="WP_015900054.1">
    <property type="nucleotide sequence ID" value="NC_012121.1"/>
</dbReference>
<accession>B9DPP3</accession>
<sequence length="209" mass="24038">MSHLALKDLFSNFFVIEEEEDEVADNQQQSKTKRAQAEPEAERPTQQDSYYEPTQQQQSSQQSNNHQYNERQRAIKTVPKRQTQSNRLQSSSNERKYQPMNESTARNVVNMNASNLHESSKMCLFEPRVFSDTQDIADELKNRRATLVNLQRIDNVSAKRIIDFLSGTVYAIGGDIQRVGNDIFLCTPDNVEVAGSITEDMESTEYDYE</sequence>
<evidence type="ECO:0000256" key="3">
    <source>
        <dbReference type="ARBA" id="ARBA00023306"/>
    </source>
</evidence>
<dbReference type="GO" id="GO:0043093">
    <property type="term" value="P:FtsZ-dependent cytokinesis"/>
    <property type="evidence" value="ECO:0007669"/>
    <property type="project" value="UniProtKB-UniRule"/>
</dbReference>
<dbReference type="HOGENOM" id="CLU_078499_4_1_9"/>
<dbReference type="AlphaFoldDB" id="B9DPP3"/>
<feature type="compositionally biased region" description="Polar residues" evidence="6">
    <location>
        <begin position="80"/>
        <end position="92"/>
    </location>
</feature>
<dbReference type="PANTHER" id="PTHR35798:SF1">
    <property type="entry name" value="CELL DIVISION PROTEIN SEPF"/>
    <property type="match status" value="1"/>
</dbReference>
<dbReference type="Pfam" id="PF04472">
    <property type="entry name" value="SepF"/>
    <property type="match status" value="1"/>
</dbReference>
<dbReference type="InterPro" id="IPR007561">
    <property type="entry name" value="Cell_div_SepF/SepF-rel"/>
</dbReference>
<evidence type="ECO:0000256" key="4">
    <source>
        <dbReference type="ARBA" id="ARBA00044936"/>
    </source>
</evidence>
<dbReference type="InterPro" id="IPR038594">
    <property type="entry name" value="SepF-like_sf"/>
</dbReference>
<evidence type="ECO:0000256" key="2">
    <source>
        <dbReference type="ARBA" id="ARBA00023210"/>
    </source>
</evidence>
<dbReference type="InterPro" id="IPR023052">
    <property type="entry name" value="Cell_div_SepF"/>
</dbReference>
<dbReference type="KEGG" id="sca:SCA_0802"/>
<evidence type="ECO:0000256" key="6">
    <source>
        <dbReference type="SAM" id="MobiDB-lite"/>
    </source>
</evidence>
<evidence type="ECO:0000256" key="1">
    <source>
        <dbReference type="ARBA" id="ARBA00022618"/>
    </source>
</evidence>
<comment type="subunit">
    <text evidence="5">Homodimer. Interacts with FtsZ.</text>
</comment>
<evidence type="ECO:0000313" key="8">
    <source>
        <dbReference type="Proteomes" id="UP000000444"/>
    </source>
</evidence>
<feature type="compositionally biased region" description="Basic and acidic residues" evidence="6">
    <location>
        <begin position="35"/>
        <end position="45"/>
    </location>
</feature>
<dbReference type="GO" id="GO:0005737">
    <property type="term" value="C:cytoplasm"/>
    <property type="evidence" value="ECO:0007669"/>
    <property type="project" value="UniProtKB-SubCell"/>
</dbReference>
<organism evidence="7 8">
    <name type="scientific">Staphylococcus carnosus (strain TM300)</name>
    <dbReference type="NCBI Taxonomy" id="396513"/>
    <lineage>
        <taxon>Bacteria</taxon>
        <taxon>Bacillati</taxon>
        <taxon>Bacillota</taxon>
        <taxon>Bacilli</taxon>
        <taxon>Bacillales</taxon>
        <taxon>Staphylococcaceae</taxon>
        <taxon>Staphylococcus</taxon>
    </lineage>
</organism>
<dbReference type="Gene3D" id="3.30.110.150">
    <property type="entry name" value="SepF-like protein"/>
    <property type="match status" value="1"/>
</dbReference>
<evidence type="ECO:0000256" key="5">
    <source>
        <dbReference type="HAMAP-Rule" id="MF_01197"/>
    </source>
</evidence>
<dbReference type="GO" id="GO:0000917">
    <property type="term" value="P:division septum assembly"/>
    <property type="evidence" value="ECO:0007669"/>
    <property type="project" value="UniProtKB-KW"/>
</dbReference>
<keyword evidence="3 5" id="KW-0131">Cell cycle</keyword>
<gene>
    <name evidence="5" type="primary">sepF</name>
    <name evidence="7" type="ordered locus">Sca_0802</name>
</gene>
<feature type="region of interest" description="Disordered" evidence="6">
    <location>
        <begin position="20"/>
        <end position="104"/>
    </location>
</feature>
<protein>
    <recommendedName>
        <fullName evidence="5">Cell division protein SepF</fullName>
    </recommendedName>
</protein>
<comment type="similarity">
    <text evidence="5">Belongs to the SepF family.</text>
</comment>
<dbReference type="EMBL" id="AM295250">
    <property type="protein sequence ID" value="CAL27712.1"/>
    <property type="molecule type" value="Genomic_DNA"/>
</dbReference>
<keyword evidence="1 5" id="KW-0132">Cell division</keyword>
<dbReference type="PANTHER" id="PTHR35798">
    <property type="entry name" value="CELL DIVISION PROTEIN SEPF"/>
    <property type="match status" value="1"/>
</dbReference>
<evidence type="ECO:0000313" key="7">
    <source>
        <dbReference type="EMBL" id="CAL27712.1"/>
    </source>
</evidence>
<dbReference type="Proteomes" id="UP000000444">
    <property type="component" value="Chromosome"/>
</dbReference>